<evidence type="ECO:0000313" key="2">
    <source>
        <dbReference type="Proteomes" id="UP000014977"/>
    </source>
</evidence>
<evidence type="ECO:0000313" key="1">
    <source>
        <dbReference type="EMBL" id="EPR41330.1"/>
    </source>
</evidence>
<dbReference type="eggNOG" id="ENOG50338U3">
    <property type="taxonomic scope" value="Bacteria"/>
</dbReference>
<sequence>MKDDKGLYYLPYPQNPRIHMYVRKTGPDICFRLWSADDTTLWEQHGWVPFAAIQAAAALYDRKSGGFDPRSVYDMAVARALVSEGSAD</sequence>
<proteinExistence type="predicted"/>
<name>S7TX39_DESML</name>
<comment type="caution">
    <text evidence="1">The sequence shown here is derived from an EMBL/GenBank/DDBJ whole genome shotgun (WGS) entry which is preliminary data.</text>
</comment>
<dbReference type="EMBL" id="ATHJ01000076">
    <property type="protein sequence ID" value="EPR41330.1"/>
    <property type="molecule type" value="Genomic_DNA"/>
</dbReference>
<reference evidence="1 2" key="1">
    <citation type="journal article" date="2013" name="Genome Announc.">
        <title>Draft genome sequences for three mercury-methylating, sulfate-reducing bacteria.</title>
        <authorList>
            <person name="Brown S.D."/>
            <person name="Hurt R.A.Jr."/>
            <person name="Gilmour C.C."/>
            <person name="Elias D.A."/>
        </authorList>
    </citation>
    <scope>NUCLEOTIDE SEQUENCE [LARGE SCALE GENOMIC DNA]</scope>
    <source>
        <strain evidence="1 2">DSM 2059</strain>
    </source>
</reference>
<dbReference type="AlphaFoldDB" id="S7TX39"/>
<dbReference type="Proteomes" id="UP000014977">
    <property type="component" value="Unassembled WGS sequence"/>
</dbReference>
<dbReference type="OrthoDB" id="5420779at2"/>
<accession>S7TX39</accession>
<protein>
    <submittedName>
        <fullName evidence="1">Uncharacterized protein</fullName>
    </submittedName>
</protein>
<dbReference type="RefSeq" id="WP_020876542.1">
    <property type="nucleotide sequence ID" value="NZ_ATHJ01000076.1"/>
</dbReference>
<gene>
    <name evidence="1" type="ORF">dsmv_2111</name>
</gene>
<organism evidence="1 2">
    <name type="scientific">Desulfococcus multivorans DSM 2059</name>
    <dbReference type="NCBI Taxonomy" id="1121405"/>
    <lineage>
        <taxon>Bacteria</taxon>
        <taxon>Pseudomonadati</taxon>
        <taxon>Thermodesulfobacteriota</taxon>
        <taxon>Desulfobacteria</taxon>
        <taxon>Desulfobacterales</taxon>
        <taxon>Desulfococcaceae</taxon>
        <taxon>Desulfococcus</taxon>
    </lineage>
</organism>
<dbReference type="STRING" id="897.B2D07_06520"/>
<keyword evidence="2" id="KW-1185">Reference proteome</keyword>